<dbReference type="AlphaFoldDB" id="A0A843UT18"/>
<name>A0A843UT18_COLES</name>
<dbReference type="Gene3D" id="3.30.310.130">
    <property type="entry name" value="Ubiquitin-related"/>
    <property type="match status" value="1"/>
</dbReference>
<dbReference type="PANTHER" id="PTHR46915:SF6">
    <property type="entry name" value="CYSTEINE PROTEINASES SUPERFAMILY PROTEIN"/>
    <property type="match status" value="1"/>
</dbReference>
<evidence type="ECO:0000313" key="4">
    <source>
        <dbReference type="Proteomes" id="UP000652761"/>
    </source>
</evidence>
<keyword evidence="4" id="KW-1185">Reference proteome</keyword>
<dbReference type="Pfam" id="PF13952">
    <property type="entry name" value="DUF4216"/>
    <property type="match status" value="1"/>
</dbReference>
<dbReference type="GO" id="GO:0008234">
    <property type="term" value="F:cysteine-type peptidase activity"/>
    <property type="evidence" value="ECO:0007669"/>
    <property type="project" value="UniProtKB-KW"/>
</dbReference>
<comment type="caution">
    <text evidence="3">The sequence shown here is derived from an EMBL/GenBank/DDBJ whole genome shotgun (WGS) entry which is preliminary data.</text>
</comment>
<keyword evidence="1" id="KW-0645">Protease</keyword>
<dbReference type="PANTHER" id="PTHR46915">
    <property type="entry name" value="UBIQUITIN-LIKE PROTEASE 4-RELATED"/>
    <property type="match status" value="1"/>
</dbReference>
<evidence type="ECO:0000256" key="1">
    <source>
        <dbReference type="ARBA" id="ARBA00022807"/>
    </source>
</evidence>
<organism evidence="3 4">
    <name type="scientific">Colocasia esculenta</name>
    <name type="common">Wild taro</name>
    <name type="synonym">Arum esculentum</name>
    <dbReference type="NCBI Taxonomy" id="4460"/>
    <lineage>
        <taxon>Eukaryota</taxon>
        <taxon>Viridiplantae</taxon>
        <taxon>Streptophyta</taxon>
        <taxon>Embryophyta</taxon>
        <taxon>Tracheophyta</taxon>
        <taxon>Spermatophyta</taxon>
        <taxon>Magnoliopsida</taxon>
        <taxon>Liliopsida</taxon>
        <taxon>Araceae</taxon>
        <taxon>Aroideae</taxon>
        <taxon>Colocasieae</taxon>
        <taxon>Colocasia</taxon>
    </lineage>
</organism>
<evidence type="ECO:0000259" key="2">
    <source>
        <dbReference type="Pfam" id="PF13952"/>
    </source>
</evidence>
<dbReference type="InterPro" id="IPR025312">
    <property type="entry name" value="DUF4216"/>
</dbReference>
<dbReference type="EMBL" id="NMUH01000790">
    <property type="protein sequence ID" value="MQL84850.1"/>
    <property type="molecule type" value="Genomic_DNA"/>
</dbReference>
<dbReference type="SUPFAM" id="SSF54001">
    <property type="entry name" value="Cysteine proteinases"/>
    <property type="match status" value="1"/>
</dbReference>
<keyword evidence="1" id="KW-0788">Thiol protease</keyword>
<dbReference type="OrthoDB" id="1939479at2759"/>
<keyword evidence="1" id="KW-0378">Hydrolase</keyword>
<dbReference type="Proteomes" id="UP000652761">
    <property type="component" value="Unassembled WGS sequence"/>
</dbReference>
<reference evidence="3" key="1">
    <citation type="submission" date="2017-07" db="EMBL/GenBank/DDBJ databases">
        <title>Taro Niue Genome Assembly and Annotation.</title>
        <authorList>
            <person name="Atibalentja N."/>
            <person name="Keating K."/>
            <person name="Fields C.J."/>
        </authorList>
    </citation>
    <scope>NUCLEOTIDE SEQUENCE</scope>
    <source>
        <strain evidence="3">Niue_2</strain>
        <tissue evidence="3">Leaf</tissue>
    </source>
</reference>
<proteinExistence type="predicted"/>
<protein>
    <recommendedName>
        <fullName evidence="2">DUF4216 domain-containing protein</fullName>
    </recommendedName>
</protein>
<sequence>MREEEDFTMVNFKYKLRTTEPYFLASQVEQVWYIDDPKEQGWCVLRKTKPRNYFDLQNEESIENDVENKILGSDDVDIDNLDDIHVTWERPSIIIDRYSNNKQNCSYLWSILSAEHLKNYDCWDCLWFPYYKSNASQLKKMLTWVKDKEVFLKKYSFVPICMGHWSLIILCHEEEDDLPFIMLLDSLHSIDPTKLVRPIQRFLKDIYATKKKTVIADAMSSIDISIPSVP</sequence>
<dbReference type="InterPro" id="IPR038765">
    <property type="entry name" value="Papain-like_cys_pep_sf"/>
</dbReference>
<accession>A0A843UT18</accession>
<feature type="domain" description="DUF4216" evidence="2">
    <location>
        <begin position="4"/>
        <end position="44"/>
    </location>
</feature>
<gene>
    <name evidence="3" type="ORF">Taro_017366</name>
</gene>
<evidence type="ECO:0000313" key="3">
    <source>
        <dbReference type="EMBL" id="MQL84850.1"/>
    </source>
</evidence>